<dbReference type="InterPro" id="IPR010982">
    <property type="entry name" value="Lambda_DNA-bd_dom_sf"/>
</dbReference>
<organism evidence="1 2">
    <name type="scientific">Engelhardtia mirabilis</name>
    <dbReference type="NCBI Taxonomy" id="2528011"/>
    <lineage>
        <taxon>Bacteria</taxon>
        <taxon>Pseudomonadati</taxon>
        <taxon>Planctomycetota</taxon>
        <taxon>Planctomycetia</taxon>
        <taxon>Planctomycetia incertae sedis</taxon>
        <taxon>Engelhardtia</taxon>
    </lineage>
</organism>
<keyword evidence="1" id="KW-0614">Plasmid</keyword>
<evidence type="ECO:0000313" key="1">
    <source>
        <dbReference type="EMBL" id="QDU70135.1"/>
    </source>
</evidence>
<protein>
    <recommendedName>
        <fullName evidence="3">HTH cro/C1-type domain-containing protein</fullName>
    </recommendedName>
</protein>
<dbReference type="GO" id="GO:0003677">
    <property type="term" value="F:DNA binding"/>
    <property type="evidence" value="ECO:0007669"/>
    <property type="project" value="InterPro"/>
</dbReference>
<dbReference type="KEGG" id="pbap:Pla133_52580"/>
<accession>A0A518BT49</accession>
<dbReference type="RefSeq" id="WP_419192491.1">
    <property type="nucleotide sequence ID" value="NZ_CP036288.1"/>
</dbReference>
<dbReference type="Gene3D" id="1.10.260.40">
    <property type="entry name" value="lambda repressor-like DNA-binding domains"/>
    <property type="match status" value="1"/>
</dbReference>
<dbReference type="Proteomes" id="UP000316921">
    <property type="component" value="Plasmid pPla133_1"/>
</dbReference>
<gene>
    <name evidence="1" type="ORF">Pla133_52580</name>
</gene>
<reference evidence="1 2" key="1">
    <citation type="submission" date="2019-02" db="EMBL/GenBank/DDBJ databases">
        <title>Deep-cultivation of Planctomycetes and their phenomic and genomic characterization uncovers novel biology.</title>
        <authorList>
            <person name="Wiegand S."/>
            <person name="Jogler M."/>
            <person name="Boedeker C."/>
            <person name="Pinto D."/>
            <person name="Vollmers J."/>
            <person name="Rivas-Marin E."/>
            <person name="Kohn T."/>
            <person name="Peeters S.H."/>
            <person name="Heuer A."/>
            <person name="Rast P."/>
            <person name="Oberbeckmann S."/>
            <person name="Bunk B."/>
            <person name="Jeske O."/>
            <person name="Meyerdierks A."/>
            <person name="Storesund J.E."/>
            <person name="Kallscheuer N."/>
            <person name="Luecker S."/>
            <person name="Lage O.M."/>
            <person name="Pohl T."/>
            <person name="Merkel B.J."/>
            <person name="Hornburger P."/>
            <person name="Mueller R.-W."/>
            <person name="Bruemmer F."/>
            <person name="Labrenz M."/>
            <person name="Spormann A.M."/>
            <person name="Op den Camp H."/>
            <person name="Overmann J."/>
            <person name="Amann R."/>
            <person name="Jetten M.S.M."/>
            <person name="Mascher T."/>
            <person name="Medema M.H."/>
            <person name="Devos D.P."/>
            <person name="Kaster A.-K."/>
            <person name="Ovreas L."/>
            <person name="Rohde M."/>
            <person name="Galperin M.Y."/>
            <person name="Jogler C."/>
        </authorList>
    </citation>
    <scope>NUCLEOTIDE SEQUENCE [LARGE SCALE GENOMIC DNA]</scope>
    <source>
        <strain evidence="1 2">Pla133</strain>
        <plasmid evidence="2">ppla133_1</plasmid>
    </source>
</reference>
<evidence type="ECO:0000313" key="2">
    <source>
        <dbReference type="Proteomes" id="UP000316921"/>
    </source>
</evidence>
<name>A0A518BT49_9BACT</name>
<proteinExistence type="predicted"/>
<geneLocation type="plasmid" evidence="2">
    <name>ppla133_1</name>
</geneLocation>
<keyword evidence="2" id="KW-1185">Reference proteome</keyword>
<dbReference type="AlphaFoldDB" id="A0A518BT49"/>
<dbReference type="EMBL" id="CP036288">
    <property type="protein sequence ID" value="QDU70135.1"/>
    <property type="molecule type" value="Genomic_DNA"/>
</dbReference>
<sequence>MKKNNAELVAKARAMSVAFRESILEASEGELRQALQNEGLDLDEEAARAQDVIEKAFEKAGVHLPAPANEGPEHLGELLLLLRRKKKLTEAKLALQAGVPVEDVLRTESDPTFVPSLRTLARLEDFFKLKDRTLSILAGAVRVQKDAAEFREGVEQFKWAAFSRGMGKLSREEKKQLDQIIRFLGDYTE</sequence>
<dbReference type="SUPFAM" id="SSF47413">
    <property type="entry name" value="lambda repressor-like DNA-binding domains"/>
    <property type="match status" value="1"/>
</dbReference>
<evidence type="ECO:0008006" key="3">
    <source>
        <dbReference type="Google" id="ProtNLM"/>
    </source>
</evidence>